<dbReference type="Proteomes" id="UP000801428">
    <property type="component" value="Unassembled WGS sequence"/>
</dbReference>
<name>A0A9P4TJA2_CURKU</name>
<proteinExistence type="predicted"/>
<dbReference type="AlphaFoldDB" id="A0A9P4TJA2"/>
<evidence type="ECO:0000313" key="1">
    <source>
        <dbReference type="EMBL" id="KAF3005951.1"/>
    </source>
</evidence>
<organism evidence="1 2">
    <name type="scientific">Curvularia kusanoi</name>
    <name type="common">Cochliobolus kusanoi</name>
    <dbReference type="NCBI Taxonomy" id="90978"/>
    <lineage>
        <taxon>Eukaryota</taxon>
        <taxon>Fungi</taxon>
        <taxon>Dikarya</taxon>
        <taxon>Ascomycota</taxon>
        <taxon>Pezizomycotina</taxon>
        <taxon>Dothideomycetes</taxon>
        <taxon>Pleosporomycetidae</taxon>
        <taxon>Pleosporales</taxon>
        <taxon>Pleosporineae</taxon>
        <taxon>Pleosporaceae</taxon>
        <taxon>Curvularia</taxon>
    </lineage>
</organism>
<comment type="caution">
    <text evidence="1">The sequence shown here is derived from an EMBL/GenBank/DDBJ whole genome shotgun (WGS) entry which is preliminary data.</text>
</comment>
<protein>
    <submittedName>
        <fullName evidence="1">Uncharacterized protein</fullName>
    </submittedName>
</protein>
<accession>A0A9P4TJA2</accession>
<sequence length="136" mass="15611">MSSSADLRQTILAVDLYRPCLTQNPGMRINALLRRAQSHHDAIEKAVTELHSAAEPVAQWLDENEHFIQDKKLRLDICLEKLEEHCRQTPEAPVKAEVEMLRSKHRFVCQVFRERATNNVPCTDPARKAKARADEN</sequence>
<keyword evidence="2" id="KW-1185">Reference proteome</keyword>
<reference evidence="1" key="1">
    <citation type="submission" date="2019-04" db="EMBL/GenBank/DDBJ databases">
        <title>Sequencing of skin fungus with MAO and IRED activity.</title>
        <authorList>
            <person name="Marsaioli A.J."/>
            <person name="Bonatto J.M.C."/>
            <person name="Reis Junior O."/>
        </authorList>
    </citation>
    <scope>NUCLEOTIDE SEQUENCE</scope>
    <source>
        <strain evidence="1">30M1</strain>
    </source>
</reference>
<evidence type="ECO:0000313" key="2">
    <source>
        <dbReference type="Proteomes" id="UP000801428"/>
    </source>
</evidence>
<dbReference type="EMBL" id="SWKU01000006">
    <property type="protein sequence ID" value="KAF3005951.1"/>
    <property type="molecule type" value="Genomic_DNA"/>
</dbReference>
<gene>
    <name evidence="1" type="ORF">E8E13_010148</name>
</gene>